<accession>A0AA48KC25</accession>
<dbReference type="Gene3D" id="3.40.390.10">
    <property type="entry name" value="Collagenase (Catalytic Domain)"/>
    <property type="match status" value="1"/>
</dbReference>
<dbReference type="InterPro" id="IPR000718">
    <property type="entry name" value="Peptidase_M13"/>
</dbReference>
<evidence type="ECO:0000313" key="12">
    <source>
        <dbReference type="Proteomes" id="UP001238179"/>
    </source>
</evidence>
<evidence type="ECO:0000259" key="9">
    <source>
        <dbReference type="Pfam" id="PF01431"/>
    </source>
</evidence>
<dbReference type="InterPro" id="IPR018497">
    <property type="entry name" value="Peptidase_M13_C"/>
</dbReference>
<dbReference type="InterPro" id="IPR042089">
    <property type="entry name" value="Peptidase_M13_dom_2"/>
</dbReference>
<dbReference type="Gene3D" id="1.10.1380.10">
    <property type="entry name" value="Neutral endopeptidase , domain2"/>
    <property type="match status" value="1"/>
</dbReference>
<dbReference type="GO" id="GO:0016485">
    <property type="term" value="P:protein processing"/>
    <property type="evidence" value="ECO:0007669"/>
    <property type="project" value="TreeGrafter"/>
</dbReference>
<feature type="domain" description="Peptidase M13 C-terminal" evidence="9">
    <location>
        <begin position="463"/>
        <end position="659"/>
    </location>
</feature>
<dbReference type="SUPFAM" id="SSF55486">
    <property type="entry name" value="Metalloproteases ('zincins'), catalytic domain"/>
    <property type="match status" value="1"/>
</dbReference>
<dbReference type="RefSeq" id="WP_316411701.1">
    <property type="nucleotide sequence ID" value="NZ_AP027080.1"/>
</dbReference>
<evidence type="ECO:0000256" key="4">
    <source>
        <dbReference type="ARBA" id="ARBA00022723"/>
    </source>
</evidence>
<dbReference type="Pfam" id="PF01431">
    <property type="entry name" value="Peptidase_M13"/>
    <property type="match status" value="1"/>
</dbReference>
<dbReference type="GO" id="GO:0046872">
    <property type="term" value="F:metal ion binding"/>
    <property type="evidence" value="ECO:0007669"/>
    <property type="project" value="UniProtKB-KW"/>
</dbReference>
<evidence type="ECO:0000313" key="11">
    <source>
        <dbReference type="EMBL" id="BDU73058.1"/>
    </source>
</evidence>
<evidence type="ECO:0000256" key="3">
    <source>
        <dbReference type="ARBA" id="ARBA00022670"/>
    </source>
</evidence>
<evidence type="ECO:0000256" key="2">
    <source>
        <dbReference type="ARBA" id="ARBA00007357"/>
    </source>
</evidence>
<dbReference type="PROSITE" id="PS51885">
    <property type="entry name" value="NEPRILYSIN"/>
    <property type="match status" value="1"/>
</dbReference>
<evidence type="ECO:0000256" key="1">
    <source>
        <dbReference type="ARBA" id="ARBA00001947"/>
    </source>
</evidence>
<dbReference type="AlphaFoldDB" id="A0AA48KC25"/>
<comment type="cofactor">
    <cofactor evidence="1">
        <name>Zn(2+)</name>
        <dbReference type="ChEBI" id="CHEBI:29105"/>
    </cofactor>
</comment>
<feature type="chain" id="PRO_5041460716" evidence="8">
    <location>
        <begin position="21"/>
        <end position="665"/>
    </location>
</feature>
<dbReference type="InterPro" id="IPR024079">
    <property type="entry name" value="MetalloPept_cat_dom_sf"/>
</dbReference>
<dbReference type="Pfam" id="PF05649">
    <property type="entry name" value="Peptidase_M13_N"/>
    <property type="match status" value="1"/>
</dbReference>
<evidence type="ECO:0000259" key="10">
    <source>
        <dbReference type="Pfam" id="PF05649"/>
    </source>
</evidence>
<dbReference type="GO" id="GO:0004222">
    <property type="term" value="F:metalloendopeptidase activity"/>
    <property type="evidence" value="ECO:0007669"/>
    <property type="project" value="InterPro"/>
</dbReference>
<sequence>MHPSPRATAAILLLAGSLSAATPGIDAGFMDRAAAPASDFYRFANGAFDRQPIPPERSSSGVNLEIDNRNRAILKEILEACAREAAPDGTPSQRIRDFYRSGMDQAAIDKAGVEPLAPMLKAIRAAATPEDLARLMGRLNHLGVTAGFAFGVEQDPRSSRAHLPSVVQGGLGLPEREFYFRQDETTRDQRAAYVKHIARMFQLAGVKPGPAARVLALETRLAKVSRKLVDLRDPEANYHKLDRKALAAAAPGFPWAAWFQAVELPASEAFVDVGQPEYVRGLGRLLHQVPLAHWKAYFTYRLLSSLSPYLGSDLEAEDFAFYGKKLTGSQEMRPRWERVLAVVDGAIGEDLGQLYVQRAFSPQAKAKVQEMVKFHLQALGASIRRATWMGDATKEQALKKLASLHAKVGYPDAWRDYRPMGVKPQAYVLNVLAARAFESRRALAKLGRPVDPAEWDMSPQTNNAYYNPSLNEIVLPAGILQPPFFDERADDASNYGELSSTIGHELLHGFDDQGSQFDAEGNMRNWWTPADRKAYEAQTEAVVRQYDAYEPFPGVHVQGRQTLGENLADIGGLKIALEAWKLASAGKPQPVVDGLTAEQRFFVGFAQSWRTNMRPELERYILQSDVHCPARLRVTGSVAALPEFRAAFPGTPSDRKATDAQFTLW</sequence>
<keyword evidence="8" id="KW-0732">Signal</keyword>
<keyword evidence="4" id="KW-0479">Metal-binding</keyword>
<evidence type="ECO:0000256" key="5">
    <source>
        <dbReference type="ARBA" id="ARBA00022801"/>
    </source>
</evidence>
<dbReference type="Proteomes" id="UP001238179">
    <property type="component" value="Chromosome"/>
</dbReference>
<protein>
    <submittedName>
        <fullName evidence="11">Peptidase M13</fullName>
    </submittedName>
</protein>
<keyword evidence="12" id="KW-1185">Reference proteome</keyword>
<evidence type="ECO:0000256" key="8">
    <source>
        <dbReference type="SAM" id="SignalP"/>
    </source>
</evidence>
<dbReference type="EMBL" id="AP027080">
    <property type="protein sequence ID" value="BDU73058.1"/>
    <property type="molecule type" value="Genomic_DNA"/>
</dbReference>
<organism evidence="11 12">
    <name type="scientific">Mesoterricola silvestris</name>
    <dbReference type="NCBI Taxonomy" id="2927979"/>
    <lineage>
        <taxon>Bacteria</taxon>
        <taxon>Pseudomonadati</taxon>
        <taxon>Acidobacteriota</taxon>
        <taxon>Holophagae</taxon>
        <taxon>Holophagales</taxon>
        <taxon>Holophagaceae</taxon>
        <taxon>Mesoterricola</taxon>
    </lineage>
</organism>
<keyword evidence="3" id="KW-0645">Protease</keyword>
<comment type="similarity">
    <text evidence="2">Belongs to the peptidase M13 family.</text>
</comment>
<dbReference type="GO" id="GO:0005886">
    <property type="term" value="C:plasma membrane"/>
    <property type="evidence" value="ECO:0007669"/>
    <property type="project" value="TreeGrafter"/>
</dbReference>
<dbReference type="KEGG" id="msil:METEAL_22320"/>
<name>A0AA48KC25_9BACT</name>
<dbReference type="CDD" id="cd08662">
    <property type="entry name" value="M13"/>
    <property type="match status" value="1"/>
</dbReference>
<evidence type="ECO:0000256" key="6">
    <source>
        <dbReference type="ARBA" id="ARBA00022833"/>
    </source>
</evidence>
<dbReference type="PANTHER" id="PTHR11733">
    <property type="entry name" value="ZINC METALLOPROTEASE FAMILY M13 NEPRILYSIN-RELATED"/>
    <property type="match status" value="1"/>
</dbReference>
<dbReference type="InterPro" id="IPR008753">
    <property type="entry name" value="Peptidase_M13_N"/>
</dbReference>
<dbReference type="PANTHER" id="PTHR11733:SF167">
    <property type="entry name" value="FI17812P1-RELATED"/>
    <property type="match status" value="1"/>
</dbReference>
<evidence type="ECO:0000256" key="7">
    <source>
        <dbReference type="ARBA" id="ARBA00023049"/>
    </source>
</evidence>
<dbReference type="PRINTS" id="PR00786">
    <property type="entry name" value="NEPRILYSIN"/>
</dbReference>
<keyword evidence="5" id="KW-0378">Hydrolase</keyword>
<reference evidence="12" key="1">
    <citation type="journal article" date="2023" name="Int. J. Syst. Evol. Microbiol.">
        <title>Mesoterricola silvestris gen. nov., sp. nov., Mesoterricola sediminis sp. nov., Geothrix oryzae sp. nov., Geothrix edaphica sp. nov., Geothrix rubra sp. nov., and Geothrix limicola sp. nov., six novel members of Acidobacteriota isolated from soils.</title>
        <authorList>
            <person name="Itoh H."/>
            <person name="Sugisawa Y."/>
            <person name="Mise K."/>
            <person name="Xu Z."/>
            <person name="Kuniyasu M."/>
            <person name="Ushijima N."/>
            <person name="Kawano K."/>
            <person name="Kobayashi E."/>
            <person name="Shiratori Y."/>
            <person name="Masuda Y."/>
            <person name="Senoo K."/>
        </authorList>
    </citation>
    <scope>NUCLEOTIDE SEQUENCE [LARGE SCALE GENOMIC DNA]</scope>
    <source>
        <strain evidence="12">W79</strain>
    </source>
</reference>
<proteinExistence type="inferred from homology"/>
<gene>
    <name evidence="11" type="ORF">METEAL_22320</name>
</gene>
<keyword evidence="7" id="KW-0482">Metalloprotease</keyword>
<feature type="domain" description="Peptidase M13 N-terminal" evidence="10">
    <location>
        <begin position="36"/>
        <end position="411"/>
    </location>
</feature>
<keyword evidence="6" id="KW-0862">Zinc</keyword>
<feature type="signal peptide" evidence="8">
    <location>
        <begin position="1"/>
        <end position="20"/>
    </location>
</feature>